<keyword evidence="3" id="KW-1185">Reference proteome</keyword>
<name>A0A2T4IFN9_9RHOO</name>
<proteinExistence type="predicted"/>
<evidence type="ECO:0000313" key="2">
    <source>
        <dbReference type="EMBL" id="PTD96594.1"/>
    </source>
</evidence>
<sequence length="117" mass="13106">MIHVAVRPFALLAALVLALGGCAIGEAPEDVALAELAAQPALYDGRVLRLRGLVRSFDAPRHYWLEDEYVNRVGLHPAELIAPHLDRRIAVVGRYSFSRERGRQLQIIRIEAYDPPR</sequence>
<evidence type="ECO:0000256" key="1">
    <source>
        <dbReference type="SAM" id="SignalP"/>
    </source>
</evidence>
<reference evidence="2 3" key="1">
    <citation type="submission" date="2018-03" db="EMBL/GenBank/DDBJ databases">
        <authorList>
            <person name="Keele B.F."/>
        </authorList>
    </citation>
    <scope>NUCLEOTIDE SEQUENCE [LARGE SCALE GENOMIC DNA]</scope>
    <source>
        <strain evidence="2 3">D20</strain>
    </source>
</reference>
<dbReference type="OrthoDB" id="5786500at2"/>
<comment type="caution">
    <text evidence="2">The sequence shown here is derived from an EMBL/GenBank/DDBJ whole genome shotgun (WGS) entry which is preliminary data.</text>
</comment>
<feature type="signal peptide" evidence="1">
    <location>
        <begin position="1"/>
        <end position="23"/>
    </location>
</feature>
<keyword evidence="1" id="KW-0732">Signal</keyword>
<dbReference type="RefSeq" id="WP_107492995.1">
    <property type="nucleotide sequence ID" value="NZ_PZKC01000005.1"/>
</dbReference>
<gene>
    <name evidence="2" type="ORF">C8261_07175</name>
</gene>
<organism evidence="2 3">
    <name type="scientific">Pseudothauera lacus</name>
    <dbReference type="NCBI Taxonomy" id="2136175"/>
    <lineage>
        <taxon>Bacteria</taxon>
        <taxon>Pseudomonadati</taxon>
        <taxon>Pseudomonadota</taxon>
        <taxon>Betaproteobacteria</taxon>
        <taxon>Rhodocyclales</taxon>
        <taxon>Zoogloeaceae</taxon>
        <taxon>Pseudothauera</taxon>
    </lineage>
</organism>
<feature type="chain" id="PRO_5015487336" evidence="1">
    <location>
        <begin position="24"/>
        <end position="117"/>
    </location>
</feature>
<protein>
    <submittedName>
        <fullName evidence="2">Glucose-inhibited division protein B</fullName>
    </submittedName>
</protein>
<dbReference type="PROSITE" id="PS51257">
    <property type="entry name" value="PROKAR_LIPOPROTEIN"/>
    <property type="match status" value="1"/>
</dbReference>
<dbReference type="Proteomes" id="UP000241193">
    <property type="component" value="Unassembled WGS sequence"/>
</dbReference>
<evidence type="ECO:0000313" key="3">
    <source>
        <dbReference type="Proteomes" id="UP000241193"/>
    </source>
</evidence>
<accession>A0A2T4IFN9</accession>
<dbReference type="AlphaFoldDB" id="A0A2T4IFN9"/>
<dbReference type="EMBL" id="PZKC01000005">
    <property type="protein sequence ID" value="PTD96594.1"/>
    <property type="molecule type" value="Genomic_DNA"/>
</dbReference>
<reference evidence="2 3" key="2">
    <citation type="submission" date="2018-04" db="EMBL/GenBank/DDBJ databases">
        <title>Thauera lacus sp. nov., isolated from an saline lake in Inner Mongolia, China.</title>
        <authorList>
            <person name="Liang Q.-Y."/>
        </authorList>
    </citation>
    <scope>NUCLEOTIDE SEQUENCE [LARGE SCALE GENOMIC DNA]</scope>
    <source>
        <strain evidence="2 3">D20</strain>
    </source>
</reference>